<comment type="caution">
    <text evidence="4">The sequence shown here is derived from an EMBL/GenBank/DDBJ whole genome shotgun (WGS) entry which is preliminary data.</text>
</comment>
<organism evidence="4 5">
    <name type="scientific">Anoxybacillus flavithermus</name>
    <dbReference type="NCBI Taxonomy" id="33934"/>
    <lineage>
        <taxon>Bacteria</taxon>
        <taxon>Bacillati</taxon>
        <taxon>Bacillota</taxon>
        <taxon>Bacilli</taxon>
        <taxon>Bacillales</taxon>
        <taxon>Anoxybacillaceae</taxon>
        <taxon>Anoxybacillus</taxon>
    </lineage>
</organism>
<evidence type="ECO:0000256" key="1">
    <source>
        <dbReference type="ARBA" id="ARBA00006252"/>
    </source>
</evidence>
<dbReference type="GO" id="GO:0003955">
    <property type="term" value="F:NAD(P)H dehydrogenase (quinone) activity"/>
    <property type="evidence" value="ECO:0007669"/>
    <property type="project" value="TreeGrafter"/>
</dbReference>
<dbReference type="Gene3D" id="3.40.50.360">
    <property type="match status" value="1"/>
</dbReference>
<comment type="similarity">
    <text evidence="1">Belongs to the NAD(P)H dehydrogenase (quinone) family.</text>
</comment>
<evidence type="ECO:0000313" key="5">
    <source>
        <dbReference type="Proteomes" id="UP000230559"/>
    </source>
</evidence>
<keyword evidence="2" id="KW-0560">Oxidoreductase</keyword>
<gene>
    <name evidence="4" type="ORF">CS060_01910</name>
</gene>
<name>A0A2G5RU86_9BACL</name>
<feature type="domain" description="Flavodoxin-like fold" evidence="3">
    <location>
        <begin position="1"/>
        <end position="188"/>
    </location>
</feature>
<dbReference type="PANTHER" id="PTHR10204:SF34">
    <property type="entry name" value="NAD(P)H DEHYDROGENASE [QUINONE] 1 ISOFORM 1"/>
    <property type="match status" value="1"/>
</dbReference>
<dbReference type="InterPro" id="IPR003680">
    <property type="entry name" value="Flavodoxin_fold"/>
</dbReference>
<dbReference type="InterPro" id="IPR051545">
    <property type="entry name" value="NAD(P)H_dehydrogenase_qn"/>
</dbReference>
<proteinExistence type="inferred from homology"/>
<dbReference type="PANTHER" id="PTHR10204">
    <property type="entry name" value="NAD P H OXIDOREDUCTASE-RELATED"/>
    <property type="match status" value="1"/>
</dbReference>
<dbReference type="RefSeq" id="WP_035049688.1">
    <property type="nucleotide sequence ID" value="NZ_PEDM01000001.1"/>
</dbReference>
<dbReference type="AlphaFoldDB" id="A0A2G5RU86"/>
<protein>
    <submittedName>
        <fullName evidence="4">Flavodoxin family protein</fullName>
    </submittedName>
</protein>
<evidence type="ECO:0000259" key="3">
    <source>
        <dbReference type="Pfam" id="PF02525"/>
    </source>
</evidence>
<reference evidence="4 5" key="1">
    <citation type="submission" date="2017-10" db="EMBL/GenBank/DDBJ databases">
        <title>Draft genome sequence of Anoxybacillus flavithermus KU2-6-11 from caldera Uzon (Russia:Kamchtka).</title>
        <authorList>
            <person name="Korzhuk A.V."/>
            <person name="Rozanov A.S."/>
            <person name="Bryanskaya A.V."/>
            <person name="Peltek S.E."/>
        </authorList>
    </citation>
    <scope>NUCLEOTIDE SEQUENCE [LARGE SCALE GENOMIC DNA]</scope>
    <source>
        <strain evidence="4 5">KU2-6_11</strain>
    </source>
</reference>
<dbReference type="InterPro" id="IPR029039">
    <property type="entry name" value="Flavoprotein-like_sf"/>
</dbReference>
<accession>A0A2G5RU86</accession>
<dbReference type="Pfam" id="PF02525">
    <property type="entry name" value="Flavodoxin_2"/>
    <property type="match status" value="1"/>
</dbReference>
<evidence type="ECO:0000256" key="2">
    <source>
        <dbReference type="ARBA" id="ARBA00023002"/>
    </source>
</evidence>
<dbReference type="SUPFAM" id="SSF52218">
    <property type="entry name" value="Flavoproteins"/>
    <property type="match status" value="1"/>
</dbReference>
<dbReference type="Proteomes" id="UP000230559">
    <property type="component" value="Unassembled WGS sequence"/>
</dbReference>
<dbReference type="GO" id="GO:0005829">
    <property type="term" value="C:cytosol"/>
    <property type="evidence" value="ECO:0007669"/>
    <property type="project" value="TreeGrafter"/>
</dbReference>
<dbReference type="EMBL" id="PEDM01000001">
    <property type="protein sequence ID" value="PIC06297.1"/>
    <property type="molecule type" value="Genomic_DNA"/>
</dbReference>
<evidence type="ECO:0000313" key="4">
    <source>
        <dbReference type="EMBL" id="PIC06297.1"/>
    </source>
</evidence>
<sequence length="193" mass="21980">MNTLVIYAHPNPNSFNAAIKETVQQTLTAKGHDVRVRDLYELRFHPVLSSEDFVQFSQHQIPDDIRIEQEHIAWADHIIFIYPTWWAGTPAILKGFIDRVFTNGFAFQYTENGAEGLLKNKKAIIFQTTGQPKEFLELGNLPSAFQAVMNAGTLAFTGMEVLDHTVFYSVPYVSDEERKQMLEEVKQKVSCLA</sequence>